<proteinExistence type="inferred from homology"/>
<dbReference type="STRING" id="1390249.BHU72_06230"/>
<dbReference type="GO" id="GO:0004638">
    <property type="term" value="F:phosphoribosylaminoimidazole carboxylase activity"/>
    <property type="evidence" value="ECO:0007669"/>
    <property type="project" value="InterPro"/>
</dbReference>
<dbReference type="PANTHER" id="PTHR11609:SF5">
    <property type="entry name" value="PHOSPHORIBOSYLAMINOIMIDAZOLE CARBOXYLASE"/>
    <property type="match status" value="1"/>
</dbReference>
<dbReference type="Gene3D" id="3.30.470.20">
    <property type="entry name" value="ATP-grasp fold, B domain"/>
    <property type="match status" value="1"/>
</dbReference>
<dbReference type="FunFam" id="3.30.470.20:FF:000029">
    <property type="entry name" value="N5-carboxyaminoimidazole ribonucleotide synthase"/>
    <property type="match status" value="1"/>
</dbReference>
<evidence type="ECO:0000313" key="8">
    <source>
        <dbReference type="EMBL" id="OEH85201.1"/>
    </source>
</evidence>
<dbReference type="InterPro" id="IPR011761">
    <property type="entry name" value="ATP-grasp"/>
</dbReference>
<dbReference type="InterPro" id="IPR011054">
    <property type="entry name" value="Rudment_hybrid_motif"/>
</dbReference>
<comment type="function">
    <text evidence="5">Catalyzes the ATP-dependent conversion of 5-aminoimidazole ribonucleotide (AIR) and HCO(3)(-) to N5-carboxyaminoimidazole ribonucleotide (N5-CAIR).</text>
</comment>
<sequence length="387" mass="42869">MSKQDKVVLPGSTIGILGGGQLGRMITLAGKAMGYRFVTLDPVNDCPCAQVADEYIQSEYLDEQGATILSQKSSIITYEFENVNASIVEYIEEISDVPQGSKLLKITQNRITEKTTIASMGIPTAPFQVVDSEVALTKSIETLGLPVVMKTATGGYDGKGQWVIRSNQDLIEAAKAFQHPFYQGIEFIIEQFVPFEKELSVIVARNRKGEVETFPVAENIHCNNILHMSIVPARVQAASLKAAQAIAIKIANHLELVGLLAVEMFYNQDGSIYINELAPRPHNSGHYTMDACITTQFEQHIRAICNLPLGRTDLLSPVVMMNLLGQHMEDFYTLIPSLPKEIKFHLYGKKEAIVNRKMGHINILSETINQALDIADQLSVFREKQTC</sequence>
<keyword evidence="2 5" id="KW-0547">Nucleotide-binding</keyword>
<dbReference type="Proteomes" id="UP000095255">
    <property type="component" value="Unassembled WGS sequence"/>
</dbReference>
<dbReference type="Gene3D" id="3.30.1490.20">
    <property type="entry name" value="ATP-grasp fold, A domain"/>
    <property type="match status" value="1"/>
</dbReference>
<comment type="pathway">
    <text evidence="5 6">Purine metabolism; IMP biosynthesis via de novo pathway; 5-amino-1-(5-phospho-D-ribosyl)imidazole-4-carboxylate from 5-amino-1-(5-phospho-D-ribosyl)imidazole (N5-CAIR route): step 1/2.</text>
</comment>
<feature type="domain" description="ATP-grasp" evidence="7">
    <location>
        <begin position="114"/>
        <end position="305"/>
    </location>
</feature>
<dbReference type="RefSeq" id="WP_069702528.1">
    <property type="nucleotide sequence ID" value="NZ_MJAT01000033.1"/>
</dbReference>
<dbReference type="AlphaFoldDB" id="A0A1E5L511"/>
<accession>A0A1E5L511</accession>
<dbReference type="EC" id="6.3.4.18" evidence="5 6"/>
<evidence type="ECO:0000256" key="3">
    <source>
        <dbReference type="ARBA" id="ARBA00022755"/>
    </source>
</evidence>
<dbReference type="NCBIfam" id="NF004675">
    <property type="entry name" value="PRK06019.1-1"/>
    <property type="match status" value="1"/>
</dbReference>
<dbReference type="GO" id="GO:0005524">
    <property type="term" value="F:ATP binding"/>
    <property type="evidence" value="ECO:0007669"/>
    <property type="project" value="UniProtKB-UniRule"/>
</dbReference>
<feature type="binding site" evidence="5">
    <location>
        <begin position="155"/>
        <end position="161"/>
    </location>
    <ligand>
        <name>ATP</name>
        <dbReference type="ChEBI" id="CHEBI:30616"/>
    </ligand>
</feature>
<evidence type="ECO:0000256" key="1">
    <source>
        <dbReference type="ARBA" id="ARBA00022598"/>
    </source>
</evidence>
<feature type="binding site" evidence="5">
    <location>
        <position position="221"/>
    </location>
    <ligand>
        <name>ATP</name>
        <dbReference type="ChEBI" id="CHEBI:30616"/>
    </ligand>
</feature>
<dbReference type="Pfam" id="PF22660">
    <property type="entry name" value="RS_preATP-grasp-like"/>
    <property type="match status" value="1"/>
</dbReference>
<comment type="catalytic activity">
    <reaction evidence="5 6">
        <text>5-amino-1-(5-phospho-beta-D-ribosyl)imidazole + hydrogencarbonate + ATP = 5-carboxyamino-1-(5-phospho-D-ribosyl)imidazole + ADP + phosphate + 2 H(+)</text>
        <dbReference type="Rhea" id="RHEA:19317"/>
        <dbReference type="ChEBI" id="CHEBI:15378"/>
        <dbReference type="ChEBI" id="CHEBI:17544"/>
        <dbReference type="ChEBI" id="CHEBI:30616"/>
        <dbReference type="ChEBI" id="CHEBI:43474"/>
        <dbReference type="ChEBI" id="CHEBI:58730"/>
        <dbReference type="ChEBI" id="CHEBI:137981"/>
        <dbReference type="ChEBI" id="CHEBI:456216"/>
        <dbReference type="EC" id="6.3.4.18"/>
    </reaction>
</comment>
<dbReference type="InterPro" id="IPR016185">
    <property type="entry name" value="PreATP-grasp_dom_sf"/>
</dbReference>
<dbReference type="GO" id="GO:0034028">
    <property type="term" value="F:5-(carboxyamino)imidazole ribonucleotide synthase activity"/>
    <property type="evidence" value="ECO:0007669"/>
    <property type="project" value="UniProtKB-UniRule"/>
</dbReference>
<dbReference type="HAMAP" id="MF_01928">
    <property type="entry name" value="PurK"/>
    <property type="match status" value="1"/>
</dbReference>
<dbReference type="Pfam" id="PF17769">
    <property type="entry name" value="PurK_C"/>
    <property type="match status" value="1"/>
</dbReference>
<dbReference type="Gene3D" id="3.40.50.20">
    <property type="match status" value="1"/>
</dbReference>
<evidence type="ECO:0000259" key="7">
    <source>
        <dbReference type="PROSITE" id="PS50975"/>
    </source>
</evidence>
<dbReference type="InterPro" id="IPR040686">
    <property type="entry name" value="PurK_C"/>
</dbReference>
<dbReference type="PROSITE" id="PS50975">
    <property type="entry name" value="ATP_GRASP"/>
    <property type="match status" value="1"/>
</dbReference>
<dbReference type="NCBIfam" id="NF004679">
    <property type="entry name" value="PRK06019.1-5"/>
    <property type="match status" value="1"/>
</dbReference>
<dbReference type="NCBIfam" id="NF004676">
    <property type="entry name" value="PRK06019.1-2"/>
    <property type="match status" value="1"/>
</dbReference>
<dbReference type="InterPro" id="IPR005875">
    <property type="entry name" value="PurK"/>
</dbReference>
<dbReference type="NCBIfam" id="TIGR01161">
    <property type="entry name" value="purK"/>
    <property type="match status" value="1"/>
</dbReference>
<gene>
    <name evidence="5 6" type="primary">purK</name>
    <name evidence="8" type="ORF">BHU72_06230</name>
</gene>
<evidence type="ECO:0000256" key="5">
    <source>
        <dbReference type="HAMAP-Rule" id="MF_01928"/>
    </source>
</evidence>
<dbReference type="EMBL" id="MJAT01000033">
    <property type="protein sequence ID" value="OEH85201.1"/>
    <property type="molecule type" value="Genomic_DNA"/>
</dbReference>
<dbReference type="GO" id="GO:0006189">
    <property type="term" value="P:'de novo' IMP biosynthetic process"/>
    <property type="evidence" value="ECO:0007669"/>
    <property type="project" value="UniProtKB-UniRule"/>
</dbReference>
<evidence type="ECO:0000256" key="2">
    <source>
        <dbReference type="ARBA" id="ARBA00022741"/>
    </source>
</evidence>
<dbReference type="UniPathway" id="UPA00074">
    <property type="reaction ID" value="UER00942"/>
</dbReference>
<evidence type="ECO:0000256" key="4">
    <source>
        <dbReference type="ARBA" id="ARBA00022840"/>
    </source>
</evidence>
<dbReference type="FunFam" id="3.30.1490.20:FF:000015">
    <property type="entry name" value="N5-carboxyaminoimidazole ribonucleotide synthase"/>
    <property type="match status" value="1"/>
</dbReference>
<dbReference type="SUPFAM" id="SSF56059">
    <property type="entry name" value="Glutathione synthetase ATP-binding domain-like"/>
    <property type="match status" value="1"/>
</dbReference>
<name>A0A1E5L511_9FIRM</name>
<comment type="subunit">
    <text evidence="5 6">Homodimer.</text>
</comment>
<feature type="binding site" evidence="5">
    <location>
        <position position="150"/>
    </location>
    <ligand>
        <name>ATP</name>
        <dbReference type="ChEBI" id="CHEBI:30616"/>
    </ligand>
</feature>
<keyword evidence="4 5" id="KW-0067">ATP-binding</keyword>
<reference evidence="8 9" key="1">
    <citation type="submission" date="2016-09" db="EMBL/GenBank/DDBJ databases">
        <title>Desulfuribacillus arsenicus sp. nov., an obligately anaerobic, dissimilatory arsenic- and antimonate-reducing bacterium isolated from anoxic sediments.</title>
        <authorList>
            <person name="Abin C.A."/>
            <person name="Hollibaugh J.T."/>
        </authorList>
    </citation>
    <scope>NUCLEOTIDE SEQUENCE [LARGE SCALE GENOMIC DNA]</scope>
    <source>
        <strain evidence="8 9">MLFW-2</strain>
    </source>
</reference>
<dbReference type="PANTHER" id="PTHR11609">
    <property type="entry name" value="PURINE BIOSYNTHESIS PROTEIN 6/7, PUR6/7"/>
    <property type="match status" value="1"/>
</dbReference>
<dbReference type="OrthoDB" id="9804625at2"/>
<dbReference type="GO" id="GO:0046872">
    <property type="term" value="F:metal ion binding"/>
    <property type="evidence" value="ECO:0007669"/>
    <property type="project" value="InterPro"/>
</dbReference>
<feature type="binding site" evidence="5">
    <location>
        <begin position="190"/>
        <end position="193"/>
    </location>
    <ligand>
        <name>ATP</name>
        <dbReference type="ChEBI" id="CHEBI:30616"/>
    </ligand>
</feature>
<evidence type="ECO:0000256" key="6">
    <source>
        <dbReference type="RuleBase" id="RU361200"/>
    </source>
</evidence>
<keyword evidence="3 5" id="KW-0658">Purine biosynthesis</keyword>
<comment type="similarity">
    <text evidence="5 6">Belongs to the PurK/PurT family.</text>
</comment>
<dbReference type="GO" id="GO:0005829">
    <property type="term" value="C:cytosol"/>
    <property type="evidence" value="ECO:0007669"/>
    <property type="project" value="TreeGrafter"/>
</dbReference>
<dbReference type="SUPFAM" id="SSF52440">
    <property type="entry name" value="PreATP-grasp domain"/>
    <property type="match status" value="1"/>
</dbReference>
<comment type="function">
    <text evidence="6">Catalyzes the ATP-dependent conversion of 5-aminoimidazole ribonucleotide (AIR) and HCO(3)- to N5-carboxyaminoimidazole ribonucleotide (N5-CAIR).</text>
</comment>
<dbReference type="InterPro" id="IPR003135">
    <property type="entry name" value="ATP-grasp_carboxylate-amine"/>
</dbReference>
<protein>
    <recommendedName>
        <fullName evidence="5 6">N5-carboxyaminoimidazole ribonucleotide synthase</fullName>
        <shortName evidence="5 6">N5-CAIR synthase</shortName>
        <ecNumber evidence="5 6">6.3.4.18</ecNumber>
    </recommendedName>
    <alternativeName>
        <fullName evidence="5 6">5-(carboxyamino)imidazole ribonucleotide synthetase</fullName>
    </alternativeName>
</protein>
<evidence type="ECO:0000313" key="9">
    <source>
        <dbReference type="Proteomes" id="UP000095255"/>
    </source>
</evidence>
<keyword evidence="1 5" id="KW-0436">Ligase</keyword>
<dbReference type="FunFam" id="3.40.50.20:FF:000016">
    <property type="entry name" value="N5-carboxyaminoimidazole ribonucleotide synthase"/>
    <property type="match status" value="1"/>
</dbReference>
<feature type="binding site" evidence="5">
    <location>
        <begin position="275"/>
        <end position="276"/>
    </location>
    <ligand>
        <name>ATP</name>
        <dbReference type="ChEBI" id="CHEBI:30616"/>
    </ligand>
</feature>
<dbReference type="Pfam" id="PF02222">
    <property type="entry name" value="ATP-grasp"/>
    <property type="match status" value="1"/>
</dbReference>
<dbReference type="InterPro" id="IPR013815">
    <property type="entry name" value="ATP_grasp_subdomain_1"/>
</dbReference>
<feature type="binding site" evidence="5">
    <location>
        <position position="198"/>
    </location>
    <ligand>
        <name>ATP</name>
        <dbReference type="ChEBI" id="CHEBI:30616"/>
    </ligand>
</feature>
<dbReference type="InterPro" id="IPR054350">
    <property type="entry name" value="PurT/PurK_preATP-grasp"/>
</dbReference>
<organism evidence="8 9">
    <name type="scientific">Desulfuribacillus stibiiarsenatis</name>
    <dbReference type="NCBI Taxonomy" id="1390249"/>
    <lineage>
        <taxon>Bacteria</taxon>
        <taxon>Bacillati</taxon>
        <taxon>Bacillota</taxon>
        <taxon>Desulfuribacillia</taxon>
        <taxon>Desulfuribacillales</taxon>
        <taxon>Desulfuribacillaceae</taxon>
        <taxon>Desulfuribacillus</taxon>
    </lineage>
</organism>
<comment type="caution">
    <text evidence="8">The sequence shown here is derived from an EMBL/GenBank/DDBJ whole genome shotgun (WGS) entry which is preliminary data.</text>
</comment>
<dbReference type="SUPFAM" id="SSF51246">
    <property type="entry name" value="Rudiment single hybrid motif"/>
    <property type="match status" value="1"/>
</dbReference>
<feature type="binding site" evidence="5">
    <location>
        <position position="110"/>
    </location>
    <ligand>
        <name>ATP</name>
        <dbReference type="ChEBI" id="CHEBI:30616"/>
    </ligand>
</feature>
<keyword evidence="9" id="KW-1185">Reference proteome</keyword>